<feature type="coiled-coil region" evidence="1">
    <location>
        <begin position="431"/>
        <end position="458"/>
    </location>
</feature>
<dbReference type="PANTHER" id="PTHR33883:SF10">
    <property type="entry name" value="WPP DOMAIN-ASSOCIATED PROTEIN"/>
    <property type="match status" value="1"/>
</dbReference>
<dbReference type="PANTHER" id="PTHR33883">
    <property type="entry name" value="WPP DOMAIN-ASSOCIATED PROTEIN"/>
    <property type="match status" value="1"/>
</dbReference>
<protein>
    <recommendedName>
        <fullName evidence="4">WPP domain-associated protein</fullName>
    </recommendedName>
</protein>
<evidence type="ECO:0000313" key="2">
    <source>
        <dbReference type="EMBL" id="KAG9439141.1"/>
    </source>
</evidence>
<organism evidence="2 3">
    <name type="scientific">Aristolochia fimbriata</name>
    <name type="common">White veined hardy Dutchman's pipe vine</name>
    <dbReference type="NCBI Taxonomy" id="158543"/>
    <lineage>
        <taxon>Eukaryota</taxon>
        <taxon>Viridiplantae</taxon>
        <taxon>Streptophyta</taxon>
        <taxon>Embryophyta</taxon>
        <taxon>Tracheophyta</taxon>
        <taxon>Spermatophyta</taxon>
        <taxon>Magnoliopsida</taxon>
        <taxon>Magnoliidae</taxon>
        <taxon>Piperales</taxon>
        <taxon>Aristolochiaceae</taxon>
        <taxon>Aristolochia</taxon>
    </lineage>
</organism>
<comment type="caution">
    <text evidence="2">The sequence shown here is derived from an EMBL/GenBank/DDBJ whole genome shotgun (WGS) entry which is preliminary data.</text>
</comment>
<name>A0AAV7DU23_ARIFI</name>
<proteinExistence type="predicted"/>
<dbReference type="Proteomes" id="UP000825729">
    <property type="component" value="Unassembled WGS sequence"/>
</dbReference>
<evidence type="ECO:0000256" key="1">
    <source>
        <dbReference type="SAM" id="Coils"/>
    </source>
</evidence>
<keyword evidence="3" id="KW-1185">Reference proteome</keyword>
<evidence type="ECO:0008006" key="4">
    <source>
        <dbReference type="Google" id="ProtNLM"/>
    </source>
</evidence>
<reference evidence="2 3" key="1">
    <citation type="submission" date="2021-07" db="EMBL/GenBank/DDBJ databases">
        <title>The Aristolochia fimbriata genome: insights into angiosperm evolution, floral development and chemical biosynthesis.</title>
        <authorList>
            <person name="Jiao Y."/>
        </authorList>
    </citation>
    <scope>NUCLEOTIDE SEQUENCE [LARGE SCALE GENOMIC DNA]</scope>
    <source>
        <strain evidence="2">IBCAS-2021</strain>
        <tissue evidence="2">Leaf</tissue>
    </source>
</reference>
<dbReference type="InterPro" id="IPR037490">
    <property type="entry name" value="WAP"/>
</dbReference>
<feature type="coiled-coil region" evidence="1">
    <location>
        <begin position="573"/>
        <end position="635"/>
    </location>
</feature>
<dbReference type="EMBL" id="JAINDJ010000008">
    <property type="protein sequence ID" value="KAG9439141.1"/>
    <property type="molecule type" value="Genomic_DNA"/>
</dbReference>
<sequence length="847" mass="97051">MGSSEVSDIMISSSSDSLLHKSSYPEGNETLSDDMPPCEAPLLEEWDSYWEDINGRLTVSRMVTDSVIRGMVSAISEEAAETITSKEAEVALLNKKLSSYESSLKSKELELQGVKCILPSSVPNTNHELKYFKEHLSSISLASEENFKRLKMGIETVKSSCSRSNKVGLNGNNQQEMILETFSDIEVSVDALDGLMKLVCGQVEDMFLVFNSSLNEHKWNLDFQEEVLTLVLQSYMKNLQQEFQVKLVEQKSQNLNCASEFDDKLRSLRQDLDTISKSLLVPEPGKLQTVGSHEGFDEWTHRKVLGNHSPPVAVLGEENGIGAGKSELLKTTSETSEAAQLMHMKKEDLISYFQSERMKLKRSHESTVQEMTEQYFRLKREYLKEQGSSHMRRDKELDFIRKRIPDVILKLDGILVENEKLQSGDINKDTMHSLENRIEALLLENQSLRNLLQEKMEEVHCLFAKGSYASKKISEQTLVEGNLLECIKKLESDVEDARMETFIKEEIYKIFFKETISELRFTVDDLDLVDVNMYETFETIYKEVIIKLGAQINVMMLKSNVDKGRITHLENSLLENEKALKSAVEEKRRLKQEIDVLSASISEKEMLASEVGYSLREQKEHYEQAFEDLNKLRGEKLQCERLILENSRHYDSVKGMLEKALKDNGVYQVKICELKQKLVLAEKAQKDARQQIIQLHSIIQEKQRIVSSALASEKEHKKQIESAISSIDTLSNVLANFEQKVTERFVQNNFRLESLTQQFKLLVRQVNALNRKVFLYKQGFERRCLDLQKAEEEVDLLGDEVDVLLGLLEKIYVGLDHYSPVLQHYPGIMEILKLVKRELNGENAKPI</sequence>
<gene>
    <name evidence="2" type="ORF">H6P81_019306</name>
</gene>
<dbReference type="AlphaFoldDB" id="A0AAV7DU23"/>
<evidence type="ECO:0000313" key="3">
    <source>
        <dbReference type="Proteomes" id="UP000825729"/>
    </source>
</evidence>
<keyword evidence="1" id="KW-0175">Coiled coil</keyword>
<accession>A0AAV7DU23</accession>